<sequence length="168" mass="18998">MKTTYFLLFFGFALSVSAQKMDTLVYYGPNSGTLTQDASLVLWYSGTPSDLIDKLADRRQFHELDTTVTTKGTTYVLRGVNRPMVFFEIMDLEITHDKKLSTASSSRLIIRYTLSKGRNVTSAVVGEHSQQVAEWMESNWNLPLLLHPNALVTSDSEHEQNDEAEQTE</sequence>
<keyword evidence="3" id="KW-1185">Reference proteome</keyword>
<comment type="caution">
    <text evidence="2">The sequence shown here is derived from an EMBL/GenBank/DDBJ whole genome shotgun (WGS) entry which is preliminary data.</text>
</comment>
<reference evidence="2 3" key="1">
    <citation type="submission" date="2019-09" db="EMBL/GenBank/DDBJ databases">
        <title>Genomes of family Cryomorphaceae.</title>
        <authorList>
            <person name="Bowman J.P."/>
        </authorList>
    </citation>
    <scope>NUCLEOTIDE SEQUENCE [LARGE SCALE GENOMIC DNA]</scope>
    <source>
        <strain evidence="2 3">LMG 25704</strain>
    </source>
</reference>
<dbReference type="AlphaFoldDB" id="A0A6N6RGM6"/>
<dbReference type="Proteomes" id="UP000468650">
    <property type="component" value="Unassembled WGS sequence"/>
</dbReference>
<keyword evidence="1" id="KW-0732">Signal</keyword>
<feature type="chain" id="PRO_5026777124" evidence="1">
    <location>
        <begin position="19"/>
        <end position="168"/>
    </location>
</feature>
<evidence type="ECO:0000313" key="3">
    <source>
        <dbReference type="Proteomes" id="UP000468650"/>
    </source>
</evidence>
<proteinExistence type="predicted"/>
<organism evidence="2 3">
    <name type="scientific">Phaeocystidibacter luteus</name>
    <dbReference type="NCBI Taxonomy" id="911197"/>
    <lineage>
        <taxon>Bacteria</taxon>
        <taxon>Pseudomonadati</taxon>
        <taxon>Bacteroidota</taxon>
        <taxon>Flavobacteriia</taxon>
        <taxon>Flavobacteriales</taxon>
        <taxon>Phaeocystidibacteraceae</taxon>
        <taxon>Phaeocystidibacter</taxon>
    </lineage>
</organism>
<name>A0A6N6RGM6_9FLAO</name>
<feature type="signal peptide" evidence="1">
    <location>
        <begin position="1"/>
        <end position="18"/>
    </location>
</feature>
<protein>
    <submittedName>
        <fullName evidence="2">Uncharacterized protein</fullName>
    </submittedName>
</protein>
<evidence type="ECO:0000313" key="2">
    <source>
        <dbReference type="EMBL" id="KAB2810326.1"/>
    </source>
</evidence>
<gene>
    <name evidence="2" type="ORF">F8C67_06995</name>
</gene>
<evidence type="ECO:0000256" key="1">
    <source>
        <dbReference type="SAM" id="SignalP"/>
    </source>
</evidence>
<dbReference type="RefSeq" id="WP_151667115.1">
    <property type="nucleotide sequence ID" value="NZ_WBVO01000004.1"/>
</dbReference>
<dbReference type="EMBL" id="WBVO01000004">
    <property type="protein sequence ID" value="KAB2810326.1"/>
    <property type="molecule type" value="Genomic_DNA"/>
</dbReference>
<accession>A0A6N6RGM6</accession>